<evidence type="ECO:0000313" key="3">
    <source>
        <dbReference type="Proteomes" id="UP000297385"/>
    </source>
</evidence>
<name>A0A4Y8MHE7_9BURK</name>
<dbReference type="AlphaFoldDB" id="A0A4Y8MHE7"/>
<reference evidence="2 3" key="1">
    <citation type="submission" date="2019-03" db="EMBL/GenBank/DDBJ databases">
        <title>Complete Genome Sequence of Paraburkholderia dipogonis ICMP 19430T, a Nitrogen-fixing Symbiont of the South African Invasive Legume Dipogon lignosus in New Zealand.</title>
        <authorList>
            <person name="De Meyer S.E."/>
        </authorList>
    </citation>
    <scope>NUCLEOTIDE SEQUENCE [LARGE SCALE GENOMIC DNA]</scope>
    <source>
        <strain evidence="2 3">ICMP 19430</strain>
    </source>
</reference>
<dbReference type="InterPro" id="IPR035093">
    <property type="entry name" value="RelE/ParE_toxin_dom_sf"/>
</dbReference>
<comment type="caution">
    <text evidence="2">The sequence shown here is derived from an EMBL/GenBank/DDBJ whole genome shotgun (WGS) entry which is preliminary data.</text>
</comment>
<protein>
    <submittedName>
        <fullName evidence="2">Type II toxin-antitoxin system RelE/ParE family toxin</fullName>
    </submittedName>
</protein>
<keyword evidence="1" id="KW-1277">Toxin-antitoxin system</keyword>
<sequence>MRSQVSRTAQPTQGKEKGTCRVIQYVVNYAEEFDERLEIIADYMEFHGRSEASIARYITEVYDACEAFATYPNRGTPQDDVMPGLKTTHYKGDTILAFVVEEDAEAVWFLGVFYGGQDWQSAFSDRSSNH</sequence>
<proteinExistence type="predicted"/>
<dbReference type="Gene3D" id="3.30.2310.20">
    <property type="entry name" value="RelE-like"/>
    <property type="match status" value="1"/>
</dbReference>
<evidence type="ECO:0000256" key="1">
    <source>
        <dbReference type="ARBA" id="ARBA00022649"/>
    </source>
</evidence>
<dbReference type="Proteomes" id="UP000297385">
    <property type="component" value="Unassembled WGS sequence"/>
</dbReference>
<dbReference type="EMBL" id="SNVI01000008">
    <property type="protein sequence ID" value="TFE36896.1"/>
    <property type="molecule type" value="Genomic_DNA"/>
</dbReference>
<gene>
    <name evidence="2" type="ORF">E2553_45530</name>
</gene>
<dbReference type="Pfam" id="PF05016">
    <property type="entry name" value="ParE_toxin"/>
    <property type="match status" value="1"/>
</dbReference>
<organism evidence="2 3">
    <name type="scientific">Paraburkholderia dipogonis</name>
    <dbReference type="NCBI Taxonomy" id="1211383"/>
    <lineage>
        <taxon>Bacteria</taxon>
        <taxon>Pseudomonadati</taxon>
        <taxon>Pseudomonadota</taxon>
        <taxon>Betaproteobacteria</taxon>
        <taxon>Burkholderiales</taxon>
        <taxon>Burkholderiaceae</taxon>
        <taxon>Paraburkholderia</taxon>
    </lineage>
</organism>
<evidence type="ECO:0000313" key="2">
    <source>
        <dbReference type="EMBL" id="TFE36896.1"/>
    </source>
</evidence>
<accession>A0A4Y8MHE7</accession>
<dbReference type="InterPro" id="IPR007712">
    <property type="entry name" value="RelE/ParE_toxin"/>
</dbReference>